<keyword evidence="3 4" id="KW-0046">Antibiotic resistance</keyword>
<dbReference type="eggNOG" id="COG2027">
    <property type="taxonomic scope" value="Bacteria"/>
</dbReference>
<dbReference type="InterPro" id="IPR002137">
    <property type="entry name" value="Beta-lactam_class-D_AS"/>
</dbReference>
<gene>
    <name evidence="6" type="primary">dacB</name>
    <name evidence="6" type="ordered locus">HRM2_30330</name>
</gene>
<dbReference type="GO" id="GO:0008800">
    <property type="term" value="F:beta-lactamase activity"/>
    <property type="evidence" value="ECO:0007669"/>
    <property type="project" value="UniProtKB-UniRule"/>
</dbReference>
<dbReference type="EMBL" id="CP001087">
    <property type="protein sequence ID" value="ACN16116.1"/>
    <property type="molecule type" value="Genomic_DNA"/>
</dbReference>
<dbReference type="Proteomes" id="UP000000442">
    <property type="component" value="Chromosome"/>
</dbReference>
<keyword evidence="2 4" id="KW-0378">Hydrolase</keyword>
<evidence type="ECO:0000313" key="6">
    <source>
        <dbReference type="EMBL" id="ACN16116.1"/>
    </source>
</evidence>
<dbReference type="Gene3D" id="3.40.710.10">
    <property type="entry name" value="DD-peptidase/beta-lactamase superfamily"/>
    <property type="match status" value="2"/>
</dbReference>
<comment type="similarity">
    <text evidence="4">Belongs to the class-D beta-lactamase family.</text>
</comment>
<dbReference type="GO" id="GO:0000270">
    <property type="term" value="P:peptidoglycan metabolic process"/>
    <property type="evidence" value="ECO:0007669"/>
    <property type="project" value="TreeGrafter"/>
</dbReference>
<dbReference type="GO" id="GO:0046677">
    <property type="term" value="P:response to antibiotic"/>
    <property type="evidence" value="ECO:0007669"/>
    <property type="project" value="UniProtKB-UniRule"/>
</dbReference>
<dbReference type="RefSeq" id="WP_015904878.1">
    <property type="nucleotide sequence ID" value="NC_012108.1"/>
</dbReference>
<comment type="catalytic activity">
    <reaction evidence="4">
        <text>a beta-lactam + H2O = a substituted beta-amino acid</text>
        <dbReference type="Rhea" id="RHEA:20401"/>
        <dbReference type="ChEBI" id="CHEBI:15377"/>
        <dbReference type="ChEBI" id="CHEBI:35627"/>
        <dbReference type="ChEBI" id="CHEBI:140347"/>
        <dbReference type="EC" id="3.5.2.6"/>
    </reaction>
</comment>
<dbReference type="InterPro" id="IPR012338">
    <property type="entry name" value="Beta-lactam/transpept-like"/>
</dbReference>
<dbReference type="InterPro" id="IPR000667">
    <property type="entry name" value="Peptidase_S13"/>
</dbReference>
<feature type="signal peptide" evidence="5">
    <location>
        <begin position="1"/>
        <end position="25"/>
    </location>
</feature>
<reference evidence="6 7" key="1">
    <citation type="journal article" date="2009" name="Environ. Microbiol.">
        <title>Genome sequence of Desulfobacterium autotrophicum HRM2, a marine sulfate reducer oxidizing organic carbon completely to carbon dioxide.</title>
        <authorList>
            <person name="Strittmatter A.W."/>
            <person name="Liesegang H."/>
            <person name="Rabus R."/>
            <person name="Decker I."/>
            <person name="Amann J."/>
            <person name="Andres S."/>
            <person name="Henne A."/>
            <person name="Fricke W.F."/>
            <person name="Martinez-Arias R."/>
            <person name="Bartels D."/>
            <person name="Goesmann A."/>
            <person name="Krause L."/>
            <person name="Puehler A."/>
            <person name="Klenk H.P."/>
            <person name="Richter M."/>
            <person name="Schuler M."/>
            <person name="Gloeckner F.O."/>
            <person name="Meyerdierks A."/>
            <person name="Gottschalk G."/>
            <person name="Amann R."/>
        </authorList>
    </citation>
    <scope>NUCLEOTIDE SEQUENCE [LARGE SCALE GENOMIC DNA]</scope>
    <source>
        <strain evidence="7">ATCC 43914 / DSM 3382 / HRM2</strain>
    </source>
</reference>
<proteinExistence type="inferred from homology"/>
<dbReference type="PROSITE" id="PS00337">
    <property type="entry name" value="BETA_LACTAMASE_D"/>
    <property type="match status" value="1"/>
</dbReference>
<dbReference type="STRING" id="177437.HRM2_30330"/>
<dbReference type="PANTHER" id="PTHR30023">
    <property type="entry name" value="D-ALANYL-D-ALANINE CARBOXYPEPTIDASE"/>
    <property type="match status" value="1"/>
</dbReference>
<dbReference type="GO" id="GO:0006508">
    <property type="term" value="P:proteolysis"/>
    <property type="evidence" value="ECO:0007669"/>
    <property type="project" value="InterPro"/>
</dbReference>
<evidence type="ECO:0000256" key="3">
    <source>
        <dbReference type="ARBA" id="ARBA00023251"/>
    </source>
</evidence>
<keyword evidence="7" id="KW-1185">Reference proteome</keyword>
<accession>C0QKM6</accession>
<dbReference type="Pfam" id="PF02113">
    <property type="entry name" value="Peptidase_S13"/>
    <property type="match status" value="2"/>
</dbReference>
<dbReference type="GO" id="GO:0004185">
    <property type="term" value="F:serine-type carboxypeptidase activity"/>
    <property type="evidence" value="ECO:0007669"/>
    <property type="project" value="InterPro"/>
</dbReference>
<dbReference type="SUPFAM" id="SSF56601">
    <property type="entry name" value="beta-lactamase/transpeptidase-like"/>
    <property type="match status" value="1"/>
</dbReference>
<organism evidence="6 7">
    <name type="scientific">Desulforapulum autotrophicum (strain ATCC 43914 / DSM 3382 / VKM B-1955 / HRM2)</name>
    <name type="common">Desulfobacterium autotrophicum</name>
    <dbReference type="NCBI Taxonomy" id="177437"/>
    <lineage>
        <taxon>Bacteria</taxon>
        <taxon>Pseudomonadati</taxon>
        <taxon>Thermodesulfobacteriota</taxon>
        <taxon>Desulfobacteria</taxon>
        <taxon>Desulfobacterales</taxon>
        <taxon>Desulfobacteraceae</taxon>
        <taxon>Desulforapulum</taxon>
    </lineage>
</organism>
<comment type="similarity">
    <text evidence="1">Belongs to the peptidase S13 family.</text>
</comment>
<dbReference type="GO" id="GO:0017001">
    <property type="term" value="P:antibiotic catabolic process"/>
    <property type="evidence" value="ECO:0007669"/>
    <property type="project" value="InterPro"/>
</dbReference>
<evidence type="ECO:0000256" key="5">
    <source>
        <dbReference type="SAM" id="SignalP"/>
    </source>
</evidence>
<dbReference type="AlphaFoldDB" id="C0QKM6"/>
<evidence type="ECO:0000256" key="1">
    <source>
        <dbReference type="ARBA" id="ARBA00006096"/>
    </source>
</evidence>
<protein>
    <recommendedName>
        <fullName evidence="4">Beta-lactamase</fullName>
        <ecNumber evidence="4">3.5.2.6</ecNumber>
    </recommendedName>
</protein>
<dbReference type="HOGENOM" id="CLU_054952_0_0_7"/>
<dbReference type="EC" id="3.5.2.6" evidence="4"/>
<keyword evidence="6" id="KW-0121">Carboxypeptidase</keyword>
<dbReference type="PANTHER" id="PTHR30023:SF0">
    <property type="entry name" value="PENICILLIN-SENSITIVE CARBOXYPEPTIDASE A"/>
    <property type="match status" value="1"/>
</dbReference>
<keyword evidence="6" id="KW-0645">Protease</keyword>
<dbReference type="PRINTS" id="PR00922">
    <property type="entry name" value="DADACBPTASE3"/>
</dbReference>
<evidence type="ECO:0000256" key="2">
    <source>
        <dbReference type="ARBA" id="ARBA00022801"/>
    </source>
</evidence>
<dbReference type="OrthoDB" id="5372081at2"/>
<dbReference type="KEGG" id="dat:HRM2_30330"/>
<evidence type="ECO:0000313" key="7">
    <source>
        <dbReference type="Proteomes" id="UP000000442"/>
    </source>
</evidence>
<sequence>MPFLHKWILLLFLAMALVQSPGAIAGTPKIGYLVADSHGKVMDALNPDQAFVPASTFKLLTALGAFNELGENFRFKTKFFLGPDRTLKIKGSGDPLITSEILEKSCCDLASILLKKGVSTIKTLVVDNLFFEPDIQIPGTGGSTNPYDAGVNALSANFNTVSFRFDKHDGQLLSGEPQTPLLSFTRPRILASGLDRGRIVLSRIESRTYAGRLVKFFLEQKGIKVMGGVEEGQVLQQDLHIYTHVSPYTLAELVRQLLQFSNNFMANQIFLTAGAAAFSPPASLEKSVGALRAYASNTLGIENISIAEGSGISRRNRISPREMLKVLMAFKSHYSLMNHERDEFYKTGTLDGVRTRVGYFTGKNNSLFPFIIMINQQGQGYKIIKERLKSMVQ</sequence>
<keyword evidence="5" id="KW-0732">Signal</keyword>
<feature type="chain" id="PRO_5002900637" description="Beta-lactamase" evidence="5">
    <location>
        <begin position="26"/>
        <end position="393"/>
    </location>
</feature>
<evidence type="ECO:0000256" key="4">
    <source>
        <dbReference type="RuleBase" id="RU361140"/>
    </source>
</evidence>
<name>C0QKM6_DESAH</name>